<proteinExistence type="inferred from homology"/>
<feature type="domain" description="Leucine-binding protein" evidence="4">
    <location>
        <begin position="25"/>
        <end position="377"/>
    </location>
</feature>
<evidence type="ECO:0000256" key="2">
    <source>
        <dbReference type="ARBA" id="ARBA00022729"/>
    </source>
</evidence>
<comment type="similarity">
    <text evidence="1">Belongs to the leucine-binding protein family.</text>
</comment>
<accession>A0A081BM25</accession>
<reference evidence="5" key="1">
    <citation type="journal article" date="2015" name="PeerJ">
        <title>First genomic representation of candidate bacterial phylum KSB3 points to enhanced environmental sensing as a trigger of wastewater bulking.</title>
        <authorList>
            <person name="Sekiguchi Y."/>
            <person name="Ohashi A."/>
            <person name="Parks D.H."/>
            <person name="Yamauchi T."/>
            <person name="Tyson G.W."/>
            <person name="Hugenholtz P."/>
        </authorList>
    </citation>
    <scope>NUCLEOTIDE SEQUENCE [LARGE SCALE GENOMIC DNA]</scope>
</reference>
<name>A0A081BM25_9BACT</name>
<evidence type="ECO:0000313" key="5">
    <source>
        <dbReference type="EMBL" id="GAK51441.1"/>
    </source>
</evidence>
<sequence>MRNMRMVVALIAVVLFAMPALAADTIKIGFNIPLTGDIPKVGEGSKFSAEMLKEEINSAGGLKVGDKTYTLEFIYEDNESKAESATAAAMKLITSDEVLAMIGPQSSKQAVPAGEVANSMMTPMISPWSTNPNTTLDRPYVFRACFLDPFQGPVLAKFVTEELGAKKAAVLYDIASDYPKGLAEFFKASFEEIHGAGSVVAFETFTTKDRDFSAQLTNIINSGADILFTPQYYDEVPLIAKQAHEQGWKKPIVGSDSWGSAELNNLCGADCYGLFFSTHYAAAGAQGKTKEFIDKYNAKYGYIPDDVGALTWDAMNLLLQAIQNTGGLTGDVQKDRDAIREQLASTKEFDGITGKMSFNGKNDPSKCAVIVKISDTGAFEFYKSVCP</sequence>
<feature type="chain" id="PRO_5001755175" evidence="3">
    <location>
        <begin position="23"/>
        <end position="387"/>
    </location>
</feature>
<dbReference type="Pfam" id="PF13458">
    <property type="entry name" value="Peripla_BP_6"/>
    <property type="match status" value="1"/>
</dbReference>
<evidence type="ECO:0000256" key="1">
    <source>
        <dbReference type="ARBA" id="ARBA00010062"/>
    </source>
</evidence>
<dbReference type="SUPFAM" id="SSF53822">
    <property type="entry name" value="Periplasmic binding protein-like I"/>
    <property type="match status" value="1"/>
</dbReference>
<keyword evidence="6" id="KW-1185">Reference proteome</keyword>
<dbReference type="AlphaFoldDB" id="A0A081BM25"/>
<keyword evidence="5" id="KW-0675">Receptor</keyword>
<protein>
    <submittedName>
        <fullName evidence="5">Extracellular ligand-binding receptor</fullName>
    </submittedName>
</protein>
<dbReference type="PANTHER" id="PTHR30483:SF6">
    <property type="entry name" value="PERIPLASMIC BINDING PROTEIN OF ABC TRANSPORTER FOR NATURAL AMINO ACIDS"/>
    <property type="match status" value="1"/>
</dbReference>
<evidence type="ECO:0000256" key="3">
    <source>
        <dbReference type="SAM" id="SignalP"/>
    </source>
</evidence>
<dbReference type="InterPro" id="IPR051010">
    <property type="entry name" value="BCAA_transport"/>
</dbReference>
<dbReference type="CDD" id="cd06347">
    <property type="entry name" value="PBP1_ABC_LivK_ligand_binding-like"/>
    <property type="match status" value="1"/>
</dbReference>
<dbReference type="STRING" id="1499966.U14_02685"/>
<dbReference type="PANTHER" id="PTHR30483">
    <property type="entry name" value="LEUCINE-SPECIFIC-BINDING PROTEIN"/>
    <property type="match status" value="1"/>
</dbReference>
<evidence type="ECO:0000259" key="4">
    <source>
        <dbReference type="Pfam" id="PF13458"/>
    </source>
</evidence>
<dbReference type="Gene3D" id="3.40.50.2300">
    <property type="match status" value="2"/>
</dbReference>
<dbReference type="Proteomes" id="UP000030700">
    <property type="component" value="Unassembled WGS sequence"/>
</dbReference>
<dbReference type="HOGENOM" id="CLU_027128_6_1_0"/>
<dbReference type="InterPro" id="IPR028081">
    <property type="entry name" value="Leu-bd"/>
</dbReference>
<feature type="signal peptide" evidence="3">
    <location>
        <begin position="1"/>
        <end position="22"/>
    </location>
</feature>
<organism evidence="5">
    <name type="scientific">Candidatus Moduliflexus flocculans</name>
    <dbReference type="NCBI Taxonomy" id="1499966"/>
    <lineage>
        <taxon>Bacteria</taxon>
        <taxon>Candidatus Moduliflexota</taxon>
        <taxon>Candidatus Moduliflexia</taxon>
        <taxon>Candidatus Moduliflexales</taxon>
        <taxon>Candidatus Moduliflexaceae</taxon>
    </lineage>
</organism>
<dbReference type="EMBL" id="DF820457">
    <property type="protein sequence ID" value="GAK51441.1"/>
    <property type="molecule type" value="Genomic_DNA"/>
</dbReference>
<dbReference type="InterPro" id="IPR028082">
    <property type="entry name" value="Peripla_BP_I"/>
</dbReference>
<keyword evidence="2 3" id="KW-0732">Signal</keyword>
<evidence type="ECO:0000313" key="6">
    <source>
        <dbReference type="Proteomes" id="UP000030700"/>
    </source>
</evidence>
<gene>
    <name evidence="5" type="ORF">U14_02685</name>
</gene>